<proteinExistence type="predicted"/>
<protein>
    <submittedName>
        <fullName evidence="2">Uncharacterized protein</fullName>
    </submittedName>
</protein>
<comment type="caution">
    <text evidence="2">The sequence shown here is derived from an EMBL/GenBank/DDBJ whole genome shotgun (WGS) entry which is preliminary data.</text>
</comment>
<feature type="region of interest" description="Disordered" evidence="1">
    <location>
        <begin position="1"/>
        <end position="42"/>
    </location>
</feature>
<feature type="compositionally biased region" description="Basic and acidic residues" evidence="1">
    <location>
        <begin position="83"/>
        <end position="102"/>
    </location>
</feature>
<keyword evidence="3" id="KW-1185">Reference proteome</keyword>
<feature type="region of interest" description="Disordered" evidence="1">
    <location>
        <begin position="419"/>
        <end position="445"/>
    </location>
</feature>
<name>A0ABD1Y8Z9_9MARC</name>
<feature type="compositionally biased region" description="Basic and acidic residues" evidence="1">
    <location>
        <begin position="169"/>
        <end position="189"/>
    </location>
</feature>
<accession>A0ABD1Y8Z9</accession>
<evidence type="ECO:0000313" key="3">
    <source>
        <dbReference type="Proteomes" id="UP001605036"/>
    </source>
</evidence>
<feature type="compositionally biased region" description="Acidic residues" evidence="1">
    <location>
        <begin position="151"/>
        <end position="166"/>
    </location>
</feature>
<dbReference type="AlphaFoldDB" id="A0ABD1Y8Z9"/>
<feature type="compositionally biased region" description="Acidic residues" evidence="1">
    <location>
        <begin position="103"/>
        <end position="122"/>
    </location>
</feature>
<feature type="region of interest" description="Disordered" evidence="1">
    <location>
        <begin position="57"/>
        <end position="201"/>
    </location>
</feature>
<gene>
    <name evidence="2" type="ORF">R1flu_003250</name>
</gene>
<dbReference type="Proteomes" id="UP001605036">
    <property type="component" value="Unassembled WGS sequence"/>
</dbReference>
<evidence type="ECO:0000256" key="1">
    <source>
        <dbReference type="SAM" id="MobiDB-lite"/>
    </source>
</evidence>
<evidence type="ECO:0000313" key="2">
    <source>
        <dbReference type="EMBL" id="KAL2623045.1"/>
    </source>
</evidence>
<organism evidence="2 3">
    <name type="scientific">Riccia fluitans</name>
    <dbReference type="NCBI Taxonomy" id="41844"/>
    <lineage>
        <taxon>Eukaryota</taxon>
        <taxon>Viridiplantae</taxon>
        <taxon>Streptophyta</taxon>
        <taxon>Embryophyta</taxon>
        <taxon>Marchantiophyta</taxon>
        <taxon>Marchantiopsida</taxon>
        <taxon>Marchantiidae</taxon>
        <taxon>Marchantiales</taxon>
        <taxon>Ricciaceae</taxon>
        <taxon>Riccia</taxon>
    </lineage>
</organism>
<sequence>MLTSARAKNRTAPVPRGEGDGFTRVTHQRNRNKQLPGRPGLLEKAVVKSSNIFEVLNADVPPANSVGIPETQLENRPVSVEQGENKEPNSPRQKNSEESKTDSDDDSSGEMSEDCSSEDEKLEPEATGINIGNAADSSNAPAEPDNKNREDGDEDENMEESDDESQSEQLEKGEIELGVDDHLSPEQRIPDGAPSSKLSDTGAVAHRFNAKTCASWKENRDKILSWINSAEFPNSQLSQNNPSLWDVHAQEDSELAINQNQTGNSWNNSPSAIEENGTNSLQSNLEPEEQTQVSFVKDDSLFSEPFATQLSSSQSMINSTFLLSPELPNQVSYRSLLDSLNRLDIPASEEENDNRSHPRANPLPLPWIQPSAPNLSVVSNQSFIQTSVPPPDRLFPRAEIVMEPPSDYVVPTAGLPESFITSRVNDDPPRGQNRILDGSMASSTA</sequence>
<reference evidence="2 3" key="1">
    <citation type="submission" date="2024-09" db="EMBL/GenBank/DDBJ databases">
        <title>Chromosome-scale assembly of Riccia fluitans.</title>
        <authorList>
            <person name="Paukszto L."/>
            <person name="Sawicki J."/>
            <person name="Karawczyk K."/>
            <person name="Piernik-Szablinska J."/>
            <person name="Szczecinska M."/>
            <person name="Mazdziarz M."/>
        </authorList>
    </citation>
    <scope>NUCLEOTIDE SEQUENCE [LARGE SCALE GENOMIC DNA]</scope>
    <source>
        <strain evidence="2">Rf_01</strain>
        <tissue evidence="2">Aerial parts of the thallus</tissue>
    </source>
</reference>
<dbReference type="EMBL" id="JBHFFA010000006">
    <property type="protein sequence ID" value="KAL2623045.1"/>
    <property type="molecule type" value="Genomic_DNA"/>
</dbReference>